<dbReference type="PANTHER" id="PTHR43133">
    <property type="entry name" value="RNA POLYMERASE ECF-TYPE SIGMA FACTO"/>
    <property type="match status" value="1"/>
</dbReference>
<dbReference type="InterPro" id="IPR013324">
    <property type="entry name" value="RNA_pol_sigma_r3/r4-like"/>
</dbReference>
<dbReference type="SUPFAM" id="SSF88659">
    <property type="entry name" value="Sigma3 and sigma4 domains of RNA polymerase sigma factors"/>
    <property type="match status" value="1"/>
</dbReference>
<evidence type="ECO:0000256" key="2">
    <source>
        <dbReference type="ARBA" id="ARBA00023015"/>
    </source>
</evidence>
<dbReference type="Gene3D" id="1.10.1740.10">
    <property type="match status" value="1"/>
</dbReference>
<evidence type="ECO:0008006" key="7">
    <source>
        <dbReference type="Google" id="ProtNLM"/>
    </source>
</evidence>
<keyword evidence="6" id="KW-1185">Reference proteome</keyword>
<organism evidence="5 6">
    <name type="scientific">Echinicola pacifica</name>
    <dbReference type="NCBI Taxonomy" id="346377"/>
    <lineage>
        <taxon>Bacteria</taxon>
        <taxon>Pseudomonadati</taxon>
        <taxon>Bacteroidota</taxon>
        <taxon>Cytophagia</taxon>
        <taxon>Cytophagales</taxon>
        <taxon>Cyclobacteriaceae</taxon>
        <taxon>Echinicola</taxon>
    </lineage>
</organism>
<sequence length="179" mass="21442">MTDHEILIHIRAGDQQVLEKVYVQHREPFISWLKKQYNCSKEEGQEIYQVTFYIFYENVLTGKLQYLTSSIKTYLFGIGKYKILEHIRVESKKAYEIREEYFQMEEEQTFPDLDQENMIISALRTLGDPCKKLLELVYYENRSMEDIAHALNYKNPDTAKNQKYKCMQRLKKLVMTTNV</sequence>
<dbReference type="EMBL" id="BMWX01000004">
    <property type="protein sequence ID" value="GGZ33225.1"/>
    <property type="molecule type" value="Genomic_DNA"/>
</dbReference>
<dbReference type="InterPro" id="IPR039425">
    <property type="entry name" value="RNA_pol_sigma-70-like"/>
</dbReference>
<reference evidence="5" key="2">
    <citation type="submission" date="2020-09" db="EMBL/GenBank/DDBJ databases">
        <authorList>
            <person name="Sun Q."/>
            <person name="Kim S."/>
        </authorList>
    </citation>
    <scope>NUCLEOTIDE SEQUENCE</scope>
    <source>
        <strain evidence="5">KCTC 12368</strain>
    </source>
</reference>
<dbReference type="GO" id="GO:0016987">
    <property type="term" value="F:sigma factor activity"/>
    <property type="evidence" value="ECO:0007669"/>
    <property type="project" value="UniProtKB-KW"/>
</dbReference>
<keyword evidence="2" id="KW-0805">Transcription regulation</keyword>
<proteinExistence type="inferred from homology"/>
<evidence type="ECO:0000313" key="5">
    <source>
        <dbReference type="EMBL" id="GGZ33225.1"/>
    </source>
</evidence>
<dbReference type="SUPFAM" id="SSF88946">
    <property type="entry name" value="Sigma2 domain of RNA polymerase sigma factors"/>
    <property type="match status" value="1"/>
</dbReference>
<comment type="caution">
    <text evidence="5">The sequence shown here is derived from an EMBL/GenBank/DDBJ whole genome shotgun (WGS) entry which is preliminary data.</text>
</comment>
<evidence type="ECO:0000256" key="1">
    <source>
        <dbReference type="ARBA" id="ARBA00010641"/>
    </source>
</evidence>
<dbReference type="GO" id="GO:0006352">
    <property type="term" value="P:DNA-templated transcription initiation"/>
    <property type="evidence" value="ECO:0007669"/>
    <property type="project" value="InterPro"/>
</dbReference>
<accession>A0A918UTT0</accession>
<keyword evidence="4" id="KW-0804">Transcription</keyword>
<dbReference type="Gene3D" id="1.10.10.10">
    <property type="entry name" value="Winged helix-like DNA-binding domain superfamily/Winged helix DNA-binding domain"/>
    <property type="match status" value="1"/>
</dbReference>
<protein>
    <recommendedName>
        <fullName evidence="7">RNA polymerase sigma factor, sigma-70 family</fullName>
    </recommendedName>
</protein>
<dbReference type="AlphaFoldDB" id="A0A918UTT0"/>
<evidence type="ECO:0000256" key="4">
    <source>
        <dbReference type="ARBA" id="ARBA00023163"/>
    </source>
</evidence>
<reference evidence="5" key="1">
    <citation type="journal article" date="2014" name="Int. J. Syst. Evol. Microbiol.">
        <title>Complete genome sequence of Corynebacterium casei LMG S-19264T (=DSM 44701T), isolated from a smear-ripened cheese.</title>
        <authorList>
            <consortium name="US DOE Joint Genome Institute (JGI-PGF)"/>
            <person name="Walter F."/>
            <person name="Albersmeier A."/>
            <person name="Kalinowski J."/>
            <person name="Ruckert C."/>
        </authorList>
    </citation>
    <scope>NUCLEOTIDE SEQUENCE</scope>
    <source>
        <strain evidence="5">KCTC 12368</strain>
    </source>
</reference>
<dbReference type="RefSeq" id="WP_018475849.1">
    <property type="nucleotide sequence ID" value="NZ_BMWX01000004.1"/>
</dbReference>
<gene>
    <name evidence="5" type="ORF">GCM10007049_28590</name>
</gene>
<comment type="similarity">
    <text evidence="1">Belongs to the sigma-70 factor family. ECF subfamily.</text>
</comment>
<dbReference type="PANTHER" id="PTHR43133:SF63">
    <property type="entry name" value="RNA POLYMERASE SIGMA FACTOR FECI-RELATED"/>
    <property type="match status" value="1"/>
</dbReference>
<evidence type="ECO:0000256" key="3">
    <source>
        <dbReference type="ARBA" id="ARBA00023082"/>
    </source>
</evidence>
<evidence type="ECO:0000313" key="6">
    <source>
        <dbReference type="Proteomes" id="UP000619457"/>
    </source>
</evidence>
<name>A0A918UTT0_9BACT</name>
<dbReference type="InterPro" id="IPR013325">
    <property type="entry name" value="RNA_pol_sigma_r2"/>
</dbReference>
<dbReference type="InterPro" id="IPR036388">
    <property type="entry name" value="WH-like_DNA-bd_sf"/>
</dbReference>
<keyword evidence="3" id="KW-0731">Sigma factor</keyword>
<dbReference type="Proteomes" id="UP000619457">
    <property type="component" value="Unassembled WGS sequence"/>
</dbReference>